<evidence type="ECO:0000256" key="7">
    <source>
        <dbReference type="ARBA" id="ARBA00022692"/>
    </source>
</evidence>
<accession>A0ABX1ZJN0</accession>
<feature type="domain" description="EamA" evidence="13">
    <location>
        <begin position="45"/>
        <end position="114"/>
    </location>
</feature>
<dbReference type="InterPro" id="IPR037185">
    <property type="entry name" value="EmrE-like"/>
</dbReference>
<dbReference type="Gene3D" id="1.10.3730.20">
    <property type="match status" value="1"/>
</dbReference>
<keyword evidence="4" id="KW-0444">Lipid biosynthesis</keyword>
<evidence type="ECO:0000259" key="13">
    <source>
        <dbReference type="Pfam" id="PF00892"/>
    </source>
</evidence>
<keyword evidence="7 12" id="KW-0812">Transmembrane</keyword>
<dbReference type="PANTHER" id="PTHR30561:SF9">
    <property type="entry name" value="4-AMINO-4-DEOXY-L-ARABINOSE-PHOSPHOUNDECAPRENOL FLIPPASE SUBUNIT ARNF-RELATED"/>
    <property type="match status" value="1"/>
</dbReference>
<dbReference type="Proteomes" id="UP000618579">
    <property type="component" value="Unassembled WGS sequence"/>
</dbReference>
<dbReference type="InterPro" id="IPR000390">
    <property type="entry name" value="Small_drug/metabolite_transptr"/>
</dbReference>
<evidence type="ECO:0000256" key="11">
    <source>
        <dbReference type="ARBA" id="ARBA00023136"/>
    </source>
</evidence>
<keyword evidence="11 12" id="KW-0472">Membrane</keyword>
<evidence type="ECO:0000256" key="4">
    <source>
        <dbReference type="ARBA" id="ARBA00022516"/>
    </source>
</evidence>
<dbReference type="SUPFAM" id="SSF103481">
    <property type="entry name" value="Multidrug resistance efflux transporter EmrE"/>
    <property type="match status" value="1"/>
</dbReference>
<evidence type="ECO:0000256" key="9">
    <source>
        <dbReference type="ARBA" id="ARBA00022989"/>
    </source>
</evidence>
<comment type="subcellular location">
    <subcellularLocation>
        <location evidence="1">Cell membrane</location>
        <topology evidence="1">Multi-pass membrane protein</topology>
    </subcellularLocation>
</comment>
<dbReference type="PANTHER" id="PTHR30561">
    <property type="entry name" value="SMR FAMILY PROTON-DEPENDENT DRUG EFFLUX TRANSPORTER SUGE"/>
    <property type="match status" value="1"/>
</dbReference>
<evidence type="ECO:0000313" key="15">
    <source>
        <dbReference type="Proteomes" id="UP000618579"/>
    </source>
</evidence>
<keyword evidence="6" id="KW-0441">Lipid A biosynthesis</keyword>
<feature type="transmembrane region" description="Helical" evidence="12">
    <location>
        <begin position="97"/>
        <end position="114"/>
    </location>
</feature>
<name>A0ABX1ZJN0_9BACL</name>
<evidence type="ECO:0000256" key="6">
    <source>
        <dbReference type="ARBA" id="ARBA00022556"/>
    </source>
</evidence>
<keyword evidence="3" id="KW-1003">Cell membrane</keyword>
<keyword evidence="9 12" id="KW-1133">Transmembrane helix</keyword>
<evidence type="ECO:0000313" key="14">
    <source>
        <dbReference type="EMBL" id="NOV00271.1"/>
    </source>
</evidence>
<gene>
    <name evidence="14" type="ORF">GC097_09620</name>
</gene>
<sequence length="116" mass="12898">MNYLLILISILLSSFGQIFMKNGANQLILYNGKLKILVHLITNVSIISGLFLYGLSTIIWIVALSRTQLSIAYPMVSFSYIIIAIASYFIFNEPLNAQKIIGLLIIVIGVIFISKS</sequence>
<evidence type="ECO:0000256" key="12">
    <source>
        <dbReference type="SAM" id="Phobius"/>
    </source>
</evidence>
<feature type="transmembrane region" description="Helical" evidence="12">
    <location>
        <begin position="40"/>
        <end position="64"/>
    </location>
</feature>
<evidence type="ECO:0000256" key="1">
    <source>
        <dbReference type="ARBA" id="ARBA00004651"/>
    </source>
</evidence>
<organism evidence="14 15">
    <name type="scientific">Paenibacillus planticolens</name>
    <dbReference type="NCBI Taxonomy" id="2654976"/>
    <lineage>
        <taxon>Bacteria</taxon>
        <taxon>Bacillati</taxon>
        <taxon>Bacillota</taxon>
        <taxon>Bacilli</taxon>
        <taxon>Bacillales</taxon>
        <taxon>Paenibacillaceae</taxon>
        <taxon>Paenibacillus</taxon>
    </lineage>
</organism>
<keyword evidence="5" id="KW-0997">Cell inner membrane</keyword>
<evidence type="ECO:0000256" key="10">
    <source>
        <dbReference type="ARBA" id="ARBA00023098"/>
    </source>
</evidence>
<keyword evidence="10" id="KW-0443">Lipid metabolism</keyword>
<dbReference type="Pfam" id="PF00892">
    <property type="entry name" value="EamA"/>
    <property type="match status" value="1"/>
</dbReference>
<dbReference type="RefSeq" id="WP_171683129.1">
    <property type="nucleotide sequence ID" value="NZ_WHNZ01000017.1"/>
</dbReference>
<dbReference type="InterPro" id="IPR000620">
    <property type="entry name" value="EamA_dom"/>
</dbReference>
<comment type="caution">
    <text evidence="14">The sequence shown here is derived from an EMBL/GenBank/DDBJ whole genome shotgun (WGS) entry which is preliminary data.</text>
</comment>
<dbReference type="EMBL" id="WHNZ01000017">
    <property type="protein sequence ID" value="NOV00271.1"/>
    <property type="molecule type" value="Genomic_DNA"/>
</dbReference>
<protein>
    <submittedName>
        <fullName evidence="14">EamA family transporter</fullName>
    </submittedName>
</protein>
<evidence type="ECO:0000256" key="5">
    <source>
        <dbReference type="ARBA" id="ARBA00022519"/>
    </source>
</evidence>
<keyword evidence="15" id="KW-1185">Reference proteome</keyword>
<reference evidence="14 15" key="1">
    <citation type="submission" date="2019-10" db="EMBL/GenBank/DDBJ databases">
        <title>Description of Paenibacillus pedi sp. nov.</title>
        <authorList>
            <person name="Carlier A."/>
            <person name="Qi S."/>
        </authorList>
    </citation>
    <scope>NUCLEOTIDE SEQUENCE [LARGE SCALE GENOMIC DNA]</scope>
    <source>
        <strain evidence="14 15">LMG 31457</strain>
    </source>
</reference>
<evidence type="ECO:0000256" key="2">
    <source>
        <dbReference type="ARBA" id="ARBA00007362"/>
    </source>
</evidence>
<comment type="similarity">
    <text evidence="2">Belongs to the EamA transporter family.</text>
</comment>
<proteinExistence type="inferred from homology"/>
<evidence type="ECO:0000256" key="8">
    <source>
        <dbReference type="ARBA" id="ARBA00022985"/>
    </source>
</evidence>
<keyword evidence="8" id="KW-0448">Lipopolysaccharide biosynthesis</keyword>
<evidence type="ECO:0000256" key="3">
    <source>
        <dbReference type="ARBA" id="ARBA00022475"/>
    </source>
</evidence>
<feature type="transmembrane region" description="Helical" evidence="12">
    <location>
        <begin position="71"/>
        <end position="91"/>
    </location>
</feature>